<dbReference type="EMBL" id="BOMH01000083">
    <property type="protein sequence ID" value="GID70825.1"/>
    <property type="molecule type" value="Genomic_DNA"/>
</dbReference>
<dbReference type="AlphaFoldDB" id="A0A919IZ87"/>
<name>A0A919IZ87_9ACTN</name>
<dbReference type="Proteomes" id="UP000619479">
    <property type="component" value="Unassembled WGS sequence"/>
</dbReference>
<proteinExistence type="predicted"/>
<keyword evidence="3" id="KW-1185">Reference proteome</keyword>
<evidence type="ECO:0000256" key="1">
    <source>
        <dbReference type="SAM" id="Phobius"/>
    </source>
</evidence>
<evidence type="ECO:0000313" key="3">
    <source>
        <dbReference type="Proteomes" id="UP000619479"/>
    </source>
</evidence>
<feature type="transmembrane region" description="Helical" evidence="1">
    <location>
        <begin position="128"/>
        <end position="151"/>
    </location>
</feature>
<feature type="transmembrane region" description="Helical" evidence="1">
    <location>
        <begin position="213"/>
        <end position="231"/>
    </location>
</feature>
<keyword evidence="1" id="KW-1133">Transmembrane helix</keyword>
<organism evidence="2 3">
    <name type="scientific">Actinoplanes cyaneus</name>
    <dbReference type="NCBI Taxonomy" id="52696"/>
    <lineage>
        <taxon>Bacteria</taxon>
        <taxon>Bacillati</taxon>
        <taxon>Actinomycetota</taxon>
        <taxon>Actinomycetes</taxon>
        <taxon>Micromonosporales</taxon>
        <taxon>Micromonosporaceae</taxon>
        <taxon>Actinoplanes</taxon>
    </lineage>
</organism>
<feature type="transmembrane region" description="Helical" evidence="1">
    <location>
        <begin position="62"/>
        <end position="87"/>
    </location>
</feature>
<evidence type="ECO:0000313" key="2">
    <source>
        <dbReference type="EMBL" id="GID70825.1"/>
    </source>
</evidence>
<keyword evidence="1" id="KW-0472">Membrane</keyword>
<feature type="transmembrane region" description="Helical" evidence="1">
    <location>
        <begin position="187"/>
        <end position="207"/>
    </location>
</feature>
<sequence>MTTHSWRAPARKTALWSTLAALGVLAVTSAIVWTWRNDLPDPLATHWGGRSSVPDDFMSLDLLLFSTALMVVLFCGLFGAIAWFWGATAATRRMVAASTVWTGGLGGALLLLTAGSQRGLQDAHQATVRGWAVTAAIVVPLVPAIAAALLVPGDPHEPAGGPVAADAPRLGLTGDERAVWIRRADGGPGLVVGGIAVVVTTLLAVLLRQWALLVVPVLLVVLFTTMFAFTVRVDATGLTVRSLVGWPGTHVPADEVQRASVTEVNAVRQFGGWGWRLGRGGRVGVVLRSGTGLLVERSGGRSLVVTVDDAVTGAALLNTLADRTRN</sequence>
<dbReference type="RefSeq" id="WP_203755149.1">
    <property type="nucleotide sequence ID" value="NZ_BAAAUC010000071.1"/>
</dbReference>
<accession>A0A919IZ87</accession>
<keyword evidence="1" id="KW-0812">Transmembrane</keyword>
<reference evidence="2" key="1">
    <citation type="submission" date="2021-01" db="EMBL/GenBank/DDBJ databases">
        <title>Whole genome shotgun sequence of Actinoplanes cyaneus NBRC 14990.</title>
        <authorList>
            <person name="Komaki H."/>
            <person name="Tamura T."/>
        </authorList>
    </citation>
    <scope>NUCLEOTIDE SEQUENCE</scope>
    <source>
        <strain evidence="2">NBRC 14990</strain>
    </source>
</reference>
<comment type="caution">
    <text evidence="2">The sequence shown here is derived from an EMBL/GenBank/DDBJ whole genome shotgun (WGS) entry which is preliminary data.</text>
</comment>
<gene>
    <name evidence="2" type="ORF">Acy02nite_87060</name>
</gene>
<evidence type="ECO:0008006" key="4">
    <source>
        <dbReference type="Google" id="ProtNLM"/>
    </source>
</evidence>
<protein>
    <recommendedName>
        <fullName evidence="4">DUF1648 domain-containing protein</fullName>
    </recommendedName>
</protein>
<feature type="transmembrane region" description="Helical" evidence="1">
    <location>
        <begin position="94"/>
        <end position="116"/>
    </location>
</feature>